<dbReference type="PANTHER" id="PTHR43968:SF6">
    <property type="entry name" value="GLUTATHIONE S-TRANSFERASE OMEGA"/>
    <property type="match status" value="1"/>
</dbReference>
<dbReference type="InterPro" id="IPR040079">
    <property type="entry name" value="Glutathione_S-Trfase"/>
</dbReference>
<dbReference type="Pfam" id="PF13409">
    <property type="entry name" value="GST_N_2"/>
    <property type="match status" value="1"/>
</dbReference>
<reference evidence="4" key="1">
    <citation type="submission" date="2023-11" db="EMBL/GenBank/DDBJ databases">
        <authorList>
            <person name="De Vega J J."/>
            <person name="De Vega J J."/>
        </authorList>
    </citation>
    <scope>NUCLEOTIDE SEQUENCE</scope>
</reference>
<dbReference type="GO" id="GO:0045174">
    <property type="term" value="F:glutathione dehydrogenase (ascorbate) activity"/>
    <property type="evidence" value="ECO:0007669"/>
    <property type="project" value="UniProtKB-ARBA"/>
</dbReference>
<dbReference type="Proteomes" id="UP001295794">
    <property type="component" value="Unassembled WGS sequence"/>
</dbReference>
<dbReference type="SFLD" id="SFLDG00358">
    <property type="entry name" value="Main_(cytGST)"/>
    <property type="match status" value="1"/>
</dbReference>
<dbReference type="InterPro" id="IPR010987">
    <property type="entry name" value="Glutathione-S-Trfase_C-like"/>
</dbReference>
<dbReference type="InterPro" id="IPR050983">
    <property type="entry name" value="GST_Omega/HSP26"/>
</dbReference>
<dbReference type="InterPro" id="IPR005442">
    <property type="entry name" value="GST_omega"/>
</dbReference>
<dbReference type="PRINTS" id="PR01625">
    <property type="entry name" value="GSTRNSFRASEO"/>
</dbReference>
<dbReference type="InterPro" id="IPR036282">
    <property type="entry name" value="Glutathione-S-Trfase_C_sf"/>
</dbReference>
<dbReference type="InterPro" id="IPR004045">
    <property type="entry name" value="Glutathione_S-Trfase_N"/>
</dbReference>
<accession>A0AAD2Q1U5</accession>
<dbReference type="SUPFAM" id="SSF52833">
    <property type="entry name" value="Thioredoxin-like"/>
    <property type="match status" value="1"/>
</dbReference>
<name>A0AAD2Q1U5_9AGAR</name>
<keyword evidence="5" id="KW-1185">Reference proteome</keyword>
<gene>
    <name evidence="4" type="ORF">MYCIT1_LOCUS8663</name>
</gene>
<dbReference type="AlphaFoldDB" id="A0AAD2Q1U5"/>
<keyword evidence="1" id="KW-0560">Oxidoreductase</keyword>
<dbReference type="GO" id="GO:0005737">
    <property type="term" value="C:cytoplasm"/>
    <property type="evidence" value="ECO:0007669"/>
    <property type="project" value="InterPro"/>
</dbReference>
<dbReference type="PROSITE" id="PS50404">
    <property type="entry name" value="GST_NTER"/>
    <property type="match status" value="1"/>
</dbReference>
<dbReference type="EMBL" id="CAVNYO010000110">
    <property type="protein sequence ID" value="CAK5266740.1"/>
    <property type="molecule type" value="Genomic_DNA"/>
</dbReference>
<dbReference type="PROSITE" id="PS50405">
    <property type="entry name" value="GST_CTER"/>
    <property type="match status" value="1"/>
</dbReference>
<dbReference type="Gene3D" id="3.40.30.10">
    <property type="entry name" value="Glutaredoxin"/>
    <property type="match status" value="1"/>
</dbReference>
<dbReference type="GO" id="GO:0004364">
    <property type="term" value="F:glutathione transferase activity"/>
    <property type="evidence" value="ECO:0007669"/>
    <property type="project" value="InterPro"/>
</dbReference>
<dbReference type="PANTHER" id="PTHR43968">
    <property type="match status" value="1"/>
</dbReference>
<dbReference type="Gene3D" id="1.20.1050.10">
    <property type="match status" value="1"/>
</dbReference>
<dbReference type="SUPFAM" id="SSF47616">
    <property type="entry name" value="GST C-terminal domain-like"/>
    <property type="match status" value="1"/>
</dbReference>
<proteinExistence type="predicted"/>
<evidence type="ECO:0000259" key="2">
    <source>
        <dbReference type="PROSITE" id="PS50404"/>
    </source>
</evidence>
<feature type="domain" description="GST C-terminal" evidence="3">
    <location>
        <begin position="99"/>
        <end position="245"/>
    </location>
</feature>
<evidence type="ECO:0000313" key="5">
    <source>
        <dbReference type="Proteomes" id="UP001295794"/>
    </source>
</evidence>
<evidence type="ECO:0008006" key="6">
    <source>
        <dbReference type="Google" id="ProtNLM"/>
    </source>
</evidence>
<comment type="caution">
    <text evidence="4">The sequence shown here is derived from an EMBL/GenBank/DDBJ whole genome shotgun (WGS) entry which is preliminary data.</text>
</comment>
<evidence type="ECO:0000259" key="3">
    <source>
        <dbReference type="PROSITE" id="PS50405"/>
    </source>
</evidence>
<evidence type="ECO:0000256" key="1">
    <source>
        <dbReference type="ARBA" id="ARBA00023002"/>
    </source>
</evidence>
<dbReference type="SFLD" id="SFLDS00019">
    <property type="entry name" value="Glutathione_Transferase_(cytos"/>
    <property type="match status" value="1"/>
</dbReference>
<dbReference type="CDD" id="cd00570">
    <property type="entry name" value="GST_N_family"/>
    <property type="match status" value="1"/>
</dbReference>
<dbReference type="Pfam" id="PF13410">
    <property type="entry name" value="GST_C_2"/>
    <property type="match status" value="1"/>
</dbReference>
<sequence>MQRQIILYTARVCPFAHRVELALNEAKASFTRFEIDLSNKPTWYAPKVNPASKVPAIAYGGAQSAPEDPSPDSDKIAESLVLLEFVADLFPESGILPKDPVQRAKARFFIDAVSTKLLPVYIGPLVKGTSFDAFLDALAALQDLLPEEGKGPYLLGEQFSAADIALAPFLARTEVWLKGSIGAFSAEAGEKAAQELYHGDRFRKLAKYYETIKQRDSFKATWDADVIKTYYSARFSPLRAAATPVAAAA</sequence>
<organism evidence="4 5">
    <name type="scientific">Mycena citricolor</name>
    <dbReference type="NCBI Taxonomy" id="2018698"/>
    <lineage>
        <taxon>Eukaryota</taxon>
        <taxon>Fungi</taxon>
        <taxon>Dikarya</taxon>
        <taxon>Basidiomycota</taxon>
        <taxon>Agaricomycotina</taxon>
        <taxon>Agaricomycetes</taxon>
        <taxon>Agaricomycetidae</taxon>
        <taxon>Agaricales</taxon>
        <taxon>Marasmiineae</taxon>
        <taxon>Mycenaceae</taxon>
        <taxon>Mycena</taxon>
    </lineage>
</organism>
<evidence type="ECO:0000313" key="4">
    <source>
        <dbReference type="EMBL" id="CAK5266740.1"/>
    </source>
</evidence>
<feature type="domain" description="GST N-terminal" evidence="2">
    <location>
        <begin position="3"/>
        <end position="94"/>
    </location>
</feature>
<protein>
    <recommendedName>
        <fullName evidence="6">Glutathione S-transferase</fullName>
    </recommendedName>
</protein>
<dbReference type="InterPro" id="IPR036249">
    <property type="entry name" value="Thioredoxin-like_sf"/>
</dbReference>